<evidence type="ECO:0000256" key="3">
    <source>
        <dbReference type="ARBA" id="ARBA00022737"/>
    </source>
</evidence>
<keyword evidence="3" id="KW-0677">Repeat</keyword>
<feature type="non-terminal residue" evidence="10">
    <location>
        <position position="54"/>
    </location>
</feature>
<dbReference type="GO" id="GO:0005634">
    <property type="term" value="C:nucleus"/>
    <property type="evidence" value="ECO:0007669"/>
    <property type="project" value="UniProtKB-SubCell"/>
</dbReference>
<dbReference type="GO" id="GO:0008270">
    <property type="term" value="F:zinc ion binding"/>
    <property type="evidence" value="ECO:0007669"/>
    <property type="project" value="UniProtKB-KW"/>
</dbReference>
<evidence type="ECO:0000259" key="9">
    <source>
        <dbReference type="PROSITE" id="PS50157"/>
    </source>
</evidence>
<feature type="compositionally biased region" description="Polar residues" evidence="8">
    <location>
        <begin position="1"/>
        <end position="13"/>
    </location>
</feature>
<evidence type="ECO:0000256" key="6">
    <source>
        <dbReference type="ARBA" id="ARBA00023242"/>
    </source>
</evidence>
<dbReference type="EMBL" id="WEKY01003708">
    <property type="protein sequence ID" value="NWI36087.1"/>
    <property type="molecule type" value="Genomic_DNA"/>
</dbReference>
<dbReference type="AlphaFoldDB" id="A0A851AX71"/>
<feature type="compositionally biased region" description="Basic and acidic residues" evidence="8">
    <location>
        <begin position="15"/>
        <end position="28"/>
    </location>
</feature>
<comment type="caution">
    <text evidence="10">The sequence shown here is derived from an EMBL/GenBank/DDBJ whole genome shotgun (WGS) entry which is preliminary data.</text>
</comment>
<dbReference type="SUPFAM" id="SSF57667">
    <property type="entry name" value="beta-beta-alpha zinc fingers"/>
    <property type="match status" value="1"/>
</dbReference>
<gene>
    <name evidence="10" type="primary">Znf182</name>
    <name evidence="10" type="ORF">PICGYM_R03943</name>
</gene>
<dbReference type="GO" id="GO:0000978">
    <property type="term" value="F:RNA polymerase II cis-regulatory region sequence-specific DNA binding"/>
    <property type="evidence" value="ECO:0007669"/>
    <property type="project" value="TreeGrafter"/>
</dbReference>
<dbReference type="OrthoDB" id="8922241at2759"/>
<dbReference type="InterPro" id="IPR036236">
    <property type="entry name" value="Znf_C2H2_sf"/>
</dbReference>
<dbReference type="Gene3D" id="3.30.160.60">
    <property type="entry name" value="Classic Zinc Finger"/>
    <property type="match status" value="1"/>
</dbReference>
<keyword evidence="11" id="KW-1185">Reference proteome</keyword>
<sequence length="54" mass="6223">CREGSWRSSQSSELGFHEQLHDGEKPSKCGECEKSFSKRSYLICHQMIYTGEQP</sequence>
<keyword evidence="4 7" id="KW-0863">Zinc-finger</keyword>
<proteinExistence type="predicted"/>
<dbReference type="GO" id="GO:0000981">
    <property type="term" value="F:DNA-binding transcription factor activity, RNA polymerase II-specific"/>
    <property type="evidence" value="ECO:0007669"/>
    <property type="project" value="TreeGrafter"/>
</dbReference>
<reference evidence="10" key="1">
    <citation type="submission" date="2019-10" db="EMBL/GenBank/DDBJ databases">
        <title>Bird 10,000 Genomes (B10K) Project - Family phase.</title>
        <authorList>
            <person name="Zhang G."/>
        </authorList>
    </citation>
    <scope>NUCLEOTIDE SEQUENCE</scope>
    <source>
        <strain evidence="10">B10K-DU-012-30</strain>
        <tissue evidence="10">Muscle</tissue>
    </source>
</reference>
<evidence type="ECO:0000256" key="8">
    <source>
        <dbReference type="SAM" id="MobiDB-lite"/>
    </source>
</evidence>
<feature type="domain" description="C2H2-type" evidence="9">
    <location>
        <begin position="27"/>
        <end position="54"/>
    </location>
</feature>
<keyword evidence="5" id="KW-0862">Zinc</keyword>
<feature type="non-terminal residue" evidence="10">
    <location>
        <position position="1"/>
    </location>
</feature>
<dbReference type="InterPro" id="IPR013087">
    <property type="entry name" value="Znf_C2H2_type"/>
</dbReference>
<evidence type="ECO:0000256" key="2">
    <source>
        <dbReference type="ARBA" id="ARBA00022723"/>
    </source>
</evidence>
<comment type="subcellular location">
    <subcellularLocation>
        <location evidence="1">Nucleus</location>
    </subcellularLocation>
</comment>
<name>A0A851AX71_PICGY</name>
<evidence type="ECO:0000313" key="11">
    <source>
        <dbReference type="Proteomes" id="UP000631391"/>
    </source>
</evidence>
<evidence type="ECO:0000313" key="10">
    <source>
        <dbReference type="EMBL" id="NWI36087.1"/>
    </source>
</evidence>
<dbReference type="PANTHER" id="PTHR23226">
    <property type="entry name" value="ZINC FINGER AND SCAN DOMAIN-CONTAINING"/>
    <property type="match status" value="1"/>
</dbReference>
<keyword evidence="6" id="KW-0539">Nucleus</keyword>
<evidence type="ECO:0000256" key="4">
    <source>
        <dbReference type="ARBA" id="ARBA00022771"/>
    </source>
</evidence>
<feature type="region of interest" description="Disordered" evidence="8">
    <location>
        <begin position="1"/>
        <end position="28"/>
    </location>
</feature>
<protein>
    <submittedName>
        <fullName evidence="10">ZN182 protein</fullName>
    </submittedName>
</protein>
<organism evidence="10 11">
    <name type="scientific">Picathartes gymnocephalus</name>
    <name type="common">White-necked rockfowl</name>
    <dbReference type="NCBI Taxonomy" id="175131"/>
    <lineage>
        <taxon>Eukaryota</taxon>
        <taxon>Metazoa</taxon>
        <taxon>Chordata</taxon>
        <taxon>Craniata</taxon>
        <taxon>Vertebrata</taxon>
        <taxon>Euteleostomi</taxon>
        <taxon>Archelosauria</taxon>
        <taxon>Archosauria</taxon>
        <taxon>Dinosauria</taxon>
        <taxon>Saurischia</taxon>
        <taxon>Theropoda</taxon>
        <taxon>Coelurosauria</taxon>
        <taxon>Aves</taxon>
        <taxon>Neognathae</taxon>
        <taxon>Neoaves</taxon>
        <taxon>Telluraves</taxon>
        <taxon>Australaves</taxon>
        <taxon>Passeriformes</taxon>
        <taxon>Picathartidae</taxon>
        <taxon>Picathartes</taxon>
    </lineage>
</organism>
<evidence type="ECO:0000256" key="1">
    <source>
        <dbReference type="ARBA" id="ARBA00004123"/>
    </source>
</evidence>
<feature type="domain" description="C2H2-type" evidence="9">
    <location>
        <begin position="1"/>
        <end position="26"/>
    </location>
</feature>
<keyword evidence="2" id="KW-0479">Metal-binding</keyword>
<accession>A0A851AX71</accession>
<dbReference type="Proteomes" id="UP000631391">
    <property type="component" value="Unassembled WGS sequence"/>
</dbReference>
<dbReference type="PROSITE" id="PS50157">
    <property type="entry name" value="ZINC_FINGER_C2H2_2"/>
    <property type="match status" value="2"/>
</dbReference>
<dbReference type="FunFam" id="3.30.160.60:FF:002343">
    <property type="entry name" value="Zinc finger protein 33A"/>
    <property type="match status" value="1"/>
</dbReference>
<evidence type="ECO:0000256" key="5">
    <source>
        <dbReference type="ARBA" id="ARBA00022833"/>
    </source>
</evidence>
<evidence type="ECO:0000256" key="7">
    <source>
        <dbReference type="PROSITE-ProRule" id="PRU00042"/>
    </source>
</evidence>
<dbReference type="PANTHER" id="PTHR23226:SF416">
    <property type="entry name" value="FI01424P"/>
    <property type="match status" value="1"/>
</dbReference>